<protein>
    <submittedName>
        <fullName evidence="2">Uncharacterized protein</fullName>
    </submittedName>
</protein>
<feature type="transmembrane region" description="Helical" evidence="1">
    <location>
        <begin position="6"/>
        <end position="33"/>
    </location>
</feature>
<name>A0A0J1FKY1_9FIRM</name>
<dbReference type="AlphaFoldDB" id="A0A0J1FKY1"/>
<organism evidence="2 3">
    <name type="scientific">Desulfosporosinus acididurans</name>
    <dbReference type="NCBI Taxonomy" id="476652"/>
    <lineage>
        <taxon>Bacteria</taxon>
        <taxon>Bacillati</taxon>
        <taxon>Bacillota</taxon>
        <taxon>Clostridia</taxon>
        <taxon>Eubacteriales</taxon>
        <taxon>Desulfitobacteriaceae</taxon>
        <taxon>Desulfosporosinus</taxon>
    </lineage>
</organism>
<proteinExistence type="predicted"/>
<dbReference type="STRING" id="476652.DEAC_c39500"/>
<keyword evidence="3" id="KW-1185">Reference proteome</keyword>
<accession>A0A0J1FKY1</accession>
<dbReference type="PATRIC" id="fig|476652.3.peg.4184"/>
<reference evidence="2 3" key="1">
    <citation type="submission" date="2015-06" db="EMBL/GenBank/DDBJ databases">
        <title>Draft genome of the moderately acidophilic sulfate reducer Candidatus Desulfosporosinus acididurans strain M1.</title>
        <authorList>
            <person name="Poehlein A."/>
            <person name="Petzsch P."/>
            <person name="Johnson B.D."/>
            <person name="Schloemann M."/>
            <person name="Daniel R."/>
            <person name="Muehling M."/>
        </authorList>
    </citation>
    <scope>NUCLEOTIDE SEQUENCE [LARGE SCALE GENOMIC DNA]</scope>
    <source>
        <strain evidence="2 3">M1</strain>
    </source>
</reference>
<gene>
    <name evidence="2" type="ORF">DEAC_c39500</name>
</gene>
<dbReference type="Proteomes" id="UP000036356">
    <property type="component" value="Unassembled WGS sequence"/>
</dbReference>
<dbReference type="EMBL" id="LDZY01000017">
    <property type="protein sequence ID" value="KLU64135.1"/>
    <property type="molecule type" value="Genomic_DNA"/>
</dbReference>
<comment type="caution">
    <text evidence="2">The sequence shown here is derived from an EMBL/GenBank/DDBJ whole genome shotgun (WGS) entry which is preliminary data.</text>
</comment>
<evidence type="ECO:0000256" key="1">
    <source>
        <dbReference type="SAM" id="Phobius"/>
    </source>
</evidence>
<keyword evidence="1" id="KW-0472">Membrane</keyword>
<evidence type="ECO:0000313" key="2">
    <source>
        <dbReference type="EMBL" id="KLU64135.1"/>
    </source>
</evidence>
<keyword evidence="1" id="KW-0812">Transmembrane</keyword>
<evidence type="ECO:0000313" key="3">
    <source>
        <dbReference type="Proteomes" id="UP000036356"/>
    </source>
</evidence>
<sequence>MFFGLLGIICYTFSFLIAVLIITTPIILCIVLCSSCLKGTFTKNTFNYAPAPKNKLSNKTNSIIS</sequence>
<keyword evidence="1" id="KW-1133">Transmembrane helix</keyword>